<comment type="caution">
    <text evidence="1">The sequence shown here is derived from an EMBL/GenBank/DDBJ whole genome shotgun (WGS) entry which is preliminary data.</text>
</comment>
<dbReference type="Proteomes" id="UP000645828">
    <property type="component" value="Unassembled WGS sequence"/>
</dbReference>
<evidence type="ECO:0000313" key="2">
    <source>
        <dbReference type="Proteomes" id="UP000645828"/>
    </source>
</evidence>
<name>A0A811Y8V2_NYCPR</name>
<protein>
    <submittedName>
        <fullName evidence="1">(raccoon dog) hypothetical protein</fullName>
    </submittedName>
</protein>
<reference evidence="1" key="1">
    <citation type="submission" date="2020-12" db="EMBL/GenBank/DDBJ databases">
        <authorList>
            <consortium name="Molecular Ecology Group"/>
        </authorList>
    </citation>
    <scope>NUCLEOTIDE SEQUENCE</scope>
    <source>
        <strain evidence="1">TBG_1078</strain>
    </source>
</reference>
<sequence>MGLAGAVNLSQNGRALQEACIGVGNGRDICMEEELHGGKVMDAFWRISRVKDPKSSEGVNDVWKGVCTNHVSMLASFLKGPHMEPECIRWKVARASGHGPLVDSVYQKTGATSEIGREEENGWLGETQWAEEERQLQEEHREQEPREASCLEQCCWEEQGSEVDPRGNHWGFPSRGRGPCPPHLSLVPSQANRGVLSCRGSSPKQRLTSASADPSLLKARGRCAGPAHVAHCLGPSGRRGRSLISGVEVTEEGWWPGSRPGSPFGVFSAQRRGAH</sequence>
<dbReference type="EMBL" id="CAJHUB010000659">
    <property type="protein sequence ID" value="CAD7670721.1"/>
    <property type="molecule type" value="Genomic_DNA"/>
</dbReference>
<evidence type="ECO:0000313" key="1">
    <source>
        <dbReference type="EMBL" id="CAD7670721.1"/>
    </source>
</evidence>
<dbReference type="AlphaFoldDB" id="A0A811Y8V2"/>
<organism evidence="1 2">
    <name type="scientific">Nyctereutes procyonoides</name>
    <name type="common">Raccoon dog</name>
    <name type="synonym">Canis procyonoides</name>
    <dbReference type="NCBI Taxonomy" id="34880"/>
    <lineage>
        <taxon>Eukaryota</taxon>
        <taxon>Metazoa</taxon>
        <taxon>Chordata</taxon>
        <taxon>Craniata</taxon>
        <taxon>Vertebrata</taxon>
        <taxon>Euteleostomi</taxon>
        <taxon>Mammalia</taxon>
        <taxon>Eutheria</taxon>
        <taxon>Laurasiatheria</taxon>
        <taxon>Carnivora</taxon>
        <taxon>Caniformia</taxon>
        <taxon>Canidae</taxon>
        <taxon>Nyctereutes</taxon>
    </lineage>
</organism>
<keyword evidence="2" id="KW-1185">Reference proteome</keyword>
<accession>A0A811Y8V2</accession>
<gene>
    <name evidence="1" type="ORF">NYPRO_LOCUS3516</name>
</gene>
<proteinExistence type="predicted"/>